<proteinExistence type="predicted"/>
<dbReference type="FunFam" id="2.170.150.10:FF:000005">
    <property type="entry name" value="Guanine nucleotide exchange factor MSS4"/>
    <property type="match status" value="1"/>
</dbReference>
<sequence>MDGSSNHDGEPTNKELNSEVICCPRCPSVIFREKTAFATHHEFLLPIIAKKSELQQHGDEFPREPVSTFWTVERMHDFENVGFCNTVEGGIKYLICADCEIGPIGYHDTKSVTAGKPEFHIAACRVKTPSSRDRKDTTLRSPASVTIEESRDAGDRGTLRDQTAA</sequence>
<dbReference type="AlphaFoldDB" id="A0A5K3FGA5"/>
<name>A0A5K3FGA5_MESCO</name>
<dbReference type="GO" id="GO:0015031">
    <property type="term" value="P:protein transport"/>
    <property type="evidence" value="ECO:0007669"/>
    <property type="project" value="UniProtKB-KW"/>
</dbReference>
<reference evidence="5 6" key="1">
    <citation type="submission" date="2019-11" db="UniProtKB">
        <authorList>
            <consortium name="WormBaseParasite"/>
        </authorList>
    </citation>
    <scope>IDENTIFICATION</scope>
</reference>
<dbReference type="GO" id="GO:0006892">
    <property type="term" value="P:post-Golgi vesicle-mediated transport"/>
    <property type="evidence" value="ECO:0007669"/>
    <property type="project" value="TreeGrafter"/>
</dbReference>
<dbReference type="GO" id="GO:0016020">
    <property type="term" value="C:membrane"/>
    <property type="evidence" value="ECO:0007669"/>
    <property type="project" value="TreeGrafter"/>
</dbReference>
<dbReference type="WBParaSite" id="MCU_007158-RB">
    <property type="protein sequence ID" value="MCU_007158-RB"/>
    <property type="gene ID" value="MCU_007158"/>
</dbReference>
<dbReference type="GO" id="GO:0008270">
    <property type="term" value="F:zinc ion binding"/>
    <property type="evidence" value="ECO:0007669"/>
    <property type="project" value="TreeGrafter"/>
</dbReference>
<feature type="compositionally biased region" description="Basic and acidic residues" evidence="4">
    <location>
        <begin position="148"/>
        <end position="159"/>
    </location>
</feature>
<dbReference type="GO" id="GO:0005085">
    <property type="term" value="F:guanyl-nucleotide exchange factor activity"/>
    <property type="evidence" value="ECO:0007669"/>
    <property type="project" value="UniProtKB-KW"/>
</dbReference>
<dbReference type="InterPro" id="IPR011057">
    <property type="entry name" value="Mss4-like_sf"/>
</dbReference>
<dbReference type="GO" id="GO:0007264">
    <property type="term" value="P:small GTPase-mediated signal transduction"/>
    <property type="evidence" value="ECO:0007669"/>
    <property type="project" value="InterPro"/>
</dbReference>
<evidence type="ECO:0000256" key="4">
    <source>
        <dbReference type="SAM" id="MobiDB-lite"/>
    </source>
</evidence>
<dbReference type="InterPro" id="IPR011323">
    <property type="entry name" value="Mss4/transl-control_tumour"/>
</dbReference>
<dbReference type="PROSITE" id="PS51796">
    <property type="entry name" value="MSS4"/>
    <property type="match status" value="1"/>
</dbReference>
<evidence type="ECO:0000256" key="1">
    <source>
        <dbReference type="ARBA" id="ARBA00022448"/>
    </source>
</evidence>
<dbReference type="SUPFAM" id="SSF51316">
    <property type="entry name" value="Mss4-like"/>
    <property type="match status" value="1"/>
</dbReference>
<dbReference type="WBParaSite" id="MCU_007158-RA">
    <property type="protein sequence ID" value="MCU_007158-RA"/>
    <property type="gene ID" value="MCU_007158"/>
</dbReference>
<dbReference type="Pfam" id="PF04421">
    <property type="entry name" value="Mss4"/>
    <property type="match status" value="1"/>
</dbReference>
<evidence type="ECO:0000313" key="5">
    <source>
        <dbReference type="WBParaSite" id="MCU_007158-RA"/>
    </source>
</evidence>
<dbReference type="PANTHER" id="PTHR13276">
    <property type="entry name" value="GUANINE NUCLEOTIDE EXCHANGE FACTOR MSS4"/>
    <property type="match status" value="1"/>
</dbReference>
<evidence type="ECO:0000256" key="2">
    <source>
        <dbReference type="ARBA" id="ARBA00022658"/>
    </source>
</evidence>
<evidence type="ECO:0000313" key="6">
    <source>
        <dbReference type="WBParaSite" id="MCU_007158-RB"/>
    </source>
</evidence>
<dbReference type="GO" id="GO:0005829">
    <property type="term" value="C:cytosol"/>
    <property type="evidence" value="ECO:0007669"/>
    <property type="project" value="TreeGrafter"/>
</dbReference>
<keyword evidence="1" id="KW-0813">Transport</keyword>
<accession>A0A5K3FGA5</accession>
<organism evidence="6">
    <name type="scientific">Mesocestoides corti</name>
    <name type="common">Flatworm</name>
    <dbReference type="NCBI Taxonomy" id="53468"/>
    <lineage>
        <taxon>Eukaryota</taxon>
        <taxon>Metazoa</taxon>
        <taxon>Spiralia</taxon>
        <taxon>Lophotrochozoa</taxon>
        <taxon>Platyhelminthes</taxon>
        <taxon>Cestoda</taxon>
        <taxon>Eucestoda</taxon>
        <taxon>Cyclophyllidea</taxon>
        <taxon>Mesocestoididae</taxon>
        <taxon>Mesocestoides</taxon>
    </lineage>
</organism>
<feature type="region of interest" description="Disordered" evidence="4">
    <location>
        <begin position="130"/>
        <end position="165"/>
    </location>
</feature>
<evidence type="ECO:0000256" key="3">
    <source>
        <dbReference type="ARBA" id="ARBA00022927"/>
    </source>
</evidence>
<protein>
    <submittedName>
        <fullName evidence="5 6">Guanine nucleotide exchange factor MSS4 homolog</fullName>
    </submittedName>
</protein>
<keyword evidence="2" id="KW-0344">Guanine-nucleotide releasing factor</keyword>
<keyword evidence="3" id="KW-0653">Protein transport</keyword>
<dbReference type="Gene3D" id="2.170.150.10">
    <property type="entry name" value="Metal Binding Protein, Guanine Nucleotide Exchange Factor, Chain A"/>
    <property type="match status" value="1"/>
</dbReference>
<dbReference type="InterPro" id="IPR007515">
    <property type="entry name" value="Mss4"/>
</dbReference>
<dbReference type="PANTHER" id="PTHR13276:SF0">
    <property type="entry name" value="GUANINE NUCLEOTIDE EXCHANGE FACTOR MSS4"/>
    <property type="match status" value="1"/>
</dbReference>